<evidence type="ECO:0000256" key="3">
    <source>
        <dbReference type="ARBA" id="ARBA00010626"/>
    </source>
</evidence>
<keyword evidence="13" id="KW-0119">Carbohydrate metabolism</keyword>
<keyword evidence="11" id="KW-0325">Glycoprotein</keyword>
<comment type="similarity">
    <text evidence="3">Belongs to the glycosyltransferase 65 family.</text>
</comment>
<keyword evidence="6" id="KW-0328">Glycosyltransferase</keyword>
<dbReference type="PANTHER" id="PTHR21420">
    <property type="entry name" value="GDP-FUCOSE PROTEIN O-FUCOSYLTRANSFERASE 1"/>
    <property type="match status" value="1"/>
</dbReference>
<dbReference type="Gene3D" id="3.40.50.11340">
    <property type="match status" value="1"/>
</dbReference>
<dbReference type="EMBL" id="CP092872">
    <property type="protein sequence ID" value="UYV73442.1"/>
    <property type="molecule type" value="Genomic_DNA"/>
</dbReference>
<evidence type="ECO:0000256" key="7">
    <source>
        <dbReference type="ARBA" id="ARBA00022679"/>
    </source>
</evidence>
<sequence>MCPGRFGNQADHFLGALGFAKGLDRTLVLPPWVEYKFGLPRSIQVPFNTYFKVEPLLKYHRVMLMEKFMSEVAPKVWPEGQRKAFCYMSRGDNGECNAKEGNPFGPFWDTFNVSFDGSEFYGPLHYDIYHHKRMADDWSRRFPPKKFPVLAFTGAPASFPVQSDNLELQQYLEWSEDVRMKALEVIHELLPSGPFVGIHLRNGRDWEKACQHVEQSPLLFSAPQCLGYNGEHGTATPELCMPPPKQILAQLRRAVKATRARGVYVASDNNHMIPEINKALKDLKVEAVKAPEDDPHLDLAILGQSNLFIGNCISSFTAFVKRDRDSNGLPSNFWAFPHSQTILQHDEF</sequence>
<keyword evidence="9" id="KW-0914">Notch signaling pathway</keyword>
<evidence type="ECO:0000256" key="12">
    <source>
        <dbReference type="ARBA" id="ARBA00023253"/>
    </source>
</evidence>
<evidence type="ECO:0000256" key="4">
    <source>
        <dbReference type="ARBA" id="ARBA00012196"/>
    </source>
</evidence>
<name>A0ABY6KZW6_9ARAC</name>
<evidence type="ECO:0000256" key="16">
    <source>
        <dbReference type="ARBA" id="ARBA00048647"/>
    </source>
</evidence>
<evidence type="ECO:0000256" key="11">
    <source>
        <dbReference type="ARBA" id="ARBA00023180"/>
    </source>
</evidence>
<dbReference type="InterPro" id="IPR019378">
    <property type="entry name" value="GDP-Fuc_O-FucTrfase"/>
</dbReference>
<dbReference type="EC" id="2.4.1.221" evidence="4"/>
<dbReference type="CDD" id="cd11302">
    <property type="entry name" value="O-FucT-1"/>
    <property type="match status" value="1"/>
</dbReference>
<accession>A0ABY6KZW6</accession>
<evidence type="ECO:0000256" key="5">
    <source>
        <dbReference type="ARBA" id="ARBA00021745"/>
    </source>
</evidence>
<keyword evidence="18" id="KW-1185">Reference proteome</keyword>
<evidence type="ECO:0000256" key="1">
    <source>
        <dbReference type="ARBA" id="ARBA00004240"/>
    </source>
</evidence>
<gene>
    <name evidence="17" type="ORF">LAZ67_10003243</name>
</gene>
<keyword evidence="10" id="KW-1015">Disulfide bond</keyword>
<dbReference type="Gene3D" id="3.40.50.11350">
    <property type="match status" value="1"/>
</dbReference>
<evidence type="ECO:0000256" key="8">
    <source>
        <dbReference type="ARBA" id="ARBA00022824"/>
    </source>
</evidence>
<evidence type="ECO:0000256" key="6">
    <source>
        <dbReference type="ARBA" id="ARBA00022676"/>
    </source>
</evidence>
<comment type="catalytic activity">
    <reaction evidence="16">
        <text>L-seryl-[protein] + GDP-beta-L-fucose = 3-O-(alpha-L-fucosyl)-L-seryl-[protein] + GDP + H(+)</text>
        <dbReference type="Rhea" id="RHEA:63644"/>
        <dbReference type="Rhea" id="RHEA-COMP:9863"/>
        <dbReference type="Rhea" id="RHEA-COMP:17914"/>
        <dbReference type="ChEBI" id="CHEBI:15378"/>
        <dbReference type="ChEBI" id="CHEBI:29999"/>
        <dbReference type="ChEBI" id="CHEBI:57273"/>
        <dbReference type="ChEBI" id="CHEBI:58189"/>
        <dbReference type="ChEBI" id="CHEBI:189632"/>
        <dbReference type="EC" id="2.4.1.221"/>
    </reaction>
    <physiologicalReaction direction="left-to-right" evidence="16">
        <dbReference type="Rhea" id="RHEA:63645"/>
    </physiologicalReaction>
</comment>
<evidence type="ECO:0000256" key="15">
    <source>
        <dbReference type="ARBA" id="ARBA00047273"/>
    </source>
</evidence>
<dbReference type="Proteomes" id="UP001235939">
    <property type="component" value="Chromosome 10"/>
</dbReference>
<evidence type="ECO:0000256" key="13">
    <source>
        <dbReference type="ARBA" id="ARBA00023277"/>
    </source>
</evidence>
<comment type="pathway">
    <text evidence="2">Protein modification; protein glycosylation.</text>
</comment>
<dbReference type="PANTHER" id="PTHR21420:SF10">
    <property type="entry name" value="GDP-FUCOSE PROTEIN O-FUCOSYLTRANSFERASE 1"/>
    <property type="match status" value="1"/>
</dbReference>
<reference evidence="17 18" key="1">
    <citation type="submission" date="2022-01" db="EMBL/GenBank/DDBJ databases">
        <title>A chromosomal length assembly of Cordylochernes scorpioides.</title>
        <authorList>
            <person name="Zeh D."/>
            <person name="Zeh J."/>
        </authorList>
    </citation>
    <scope>NUCLEOTIDE SEQUENCE [LARGE SCALE GENOMIC DNA]</scope>
    <source>
        <strain evidence="17">IN4F17</strain>
        <tissue evidence="17">Whole Body</tissue>
    </source>
</reference>
<keyword evidence="8" id="KW-0256">Endoplasmic reticulum</keyword>
<organism evidence="17 18">
    <name type="scientific">Cordylochernes scorpioides</name>
    <dbReference type="NCBI Taxonomy" id="51811"/>
    <lineage>
        <taxon>Eukaryota</taxon>
        <taxon>Metazoa</taxon>
        <taxon>Ecdysozoa</taxon>
        <taxon>Arthropoda</taxon>
        <taxon>Chelicerata</taxon>
        <taxon>Arachnida</taxon>
        <taxon>Pseudoscorpiones</taxon>
        <taxon>Cheliferoidea</taxon>
        <taxon>Chernetidae</taxon>
        <taxon>Cordylochernes</taxon>
    </lineage>
</organism>
<evidence type="ECO:0000256" key="10">
    <source>
        <dbReference type="ARBA" id="ARBA00023157"/>
    </source>
</evidence>
<keyword evidence="7" id="KW-0808">Transferase</keyword>
<comment type="catalytic activity">
    <reaction evidence="15">
        <text>L-threonyl-[protein] + GDP-beta-L-fucose = 3-O-(alpha-L-fucosyl)-L-threonyl-[protein] + GDP + H(+)</text>
        <dbReference type="Rhea" id="RHEA:70491"/>
        <dbReference type="Rhea" id="RHEA-COMP:11060"/>
        <dbReference type="Rhea" id="RHEA-COMP:17915"/>
        <dbReference type="ChEBI" id="CHEBI:15378"/>
        <dbReference type="ChEBI" id="CHEBI:30013"/>
        <dbReference type="ChEBI" id="CHEBI:57273"/>
        <dbReference type="ChEBI" id="CHEBI:58189"/>
        <dbReference type="ChEBI" id="CHEBI:189631"/>
        <dbReference type="EC" id="2.4.1.221"/>
    </reaction>
    <physiologicalReaction direction="left-to-right" evidence="15">
        <dbReference type="Rhea" id="RHEA:70492"/>
    </physiologicalReaction>
</comment>
<evidence type="ECO:0000313" key="17">
    <source>
        <dbReference type="EMBL" id="UYV73442.1"/>
    </source>
</evidence>
<evidence type="ECO:0000256" key="2">
    <source>
        <dbReference type="ARBA" id="ARBA00004922"/>
    </source>
</evidence>
<evidence type="ECO:0000256" key="9">
    <source>
        <dbReference type="ARBA" id="ARBA00022976"/>
    </source>
</evidence>
<dbReference type="InterPro" id="IPR039922">
    <property type="entry name" value="POFUT1"/>
</dbReference>
<keyword evidence="12" id="KW-0294">Fucose metabolism</keyword>
<proteinExistence type="inferred from homology"/>
<protein>
    <recommendedName>
        <fullName evidence="5">GDP-fucose protein O-fucosyltransferase 1</fullName>
        <ecNumber evidence="4">2.4.1.221</ecNumber>
    </recommendedName>
    <alternativeName>
        <fullName evidence="14">Peptide-O-fucosyltransferase 1</fullName>
    </alternativeName>
</protein>
<evidence type="ECO:0000313" key="18">
    <source>
        <dbReference type="Proteomes" id="UP001235939"/>
    </source>
</evidence>
<evidence type="ECO:0000256" key="14">
    <source>
        <dbReference type="ARBA" id="ARBA00033080"/>
    </source>
</evidence>
<dbReference type="Pfam" id="PF10250">
    <property type="entry name" value="O-FucT"/>
    <property type="match status" value="1"/>
</dbReference>
<comment type="subcellular location">
    <subcellularLocation>
        <location evidence="1">Endoplasmic reticulum</location>
    </subcellularLocation>
</comment>